<keyword evidence="3" id="KW-1185">Reference proteome</keyword>
<evidence type="ECO:0000313" key="3">
    <source>
        <dbReference type="Proteomes" id="UP000676386"/>
    </source>
</evidence>
<dbReference type="InterPro" id="IPR014756">
    <property type="entry name" value="Ig_E-set"/>
</dbReference>
<organism evidence="2 3">
    <name type="scientific">Chitinophaga hostae</name>
    <dbReference type="NCBI Taxonomy" id="2831022"/>
    <lineage>
        <taxon>Bacteria</taxon>
        <taxon>Pseudomonadati</taxon>
        <taxon>Bacteroidota</taxon>
        <taxon>Chitinophagia</taxon>
        <taxon>Chitinophagales</taxon>
        <taxon>Chitinophagaceae</taxon>
        <taxon>Chitinophaga</taxon>
    </lineage>
</organism>
<accession>A0ABS5IUS3</accession>
<dbReference type="InterPro" id="IPR013783">
    <property type="entry name" value="Ig-like_fold"/>
</dbReference>
<gene>
    <name evidence="2" type="ORF">KE626_05275</name>
</gene>
<dbReference type="SUPFAM" id="SSF81296">
    <property type="entry name" value="E set domains"/>
    <property type="match status" value="1"/>
</dbReference>
<dbReference type="Pfam" id="PF18329">
    <property type="entry name" value="SGBP_B_XBD"/>
    <property type="match status" value="1"/>
</dbReference>
<feature type="domain" description="Surface glycan-binding protein B xyloglucan binding" evidence="1">
    <location>
        <begin position="243"/>
        <end position="416"/>
    </location>
</feature>
<comment type="caution">
    <text evidence="2">The sequence shown here is derived from an EMBL/GenBank/DDBJ whole genome shotgun (WGS) entry which is preliminary data.</text>
</comment>
<dbReference type="Gene3D" id="2.60.40.10">
    <property type="entry name" value="Immunoglobulins"/>
    <property type="match status" value="2"/>
</dbReference>
<dbReference type="EMBL" id="JAGTXB010000002">
    <property type="protein sequence ID" value="MBS0026709.1"/>
    <property type="molecule type" value="Genomic_DNA"/>
</dbReference>
<evidence type="ECO:0000259" key="1">
    <source>
        <dbReference type="Pfam" id="PF18329"/>
    </source>
</evidence>
<name>A0ABS5IUS3_9BACT</name>
<dbReference type="InterPro" id="IPR040475">
    <property type="entry name" value="SGBP_B_XBD"/>
</dbReference>
<proteinExistence type="predicted"/>
<sequence length="418" mass="44962">MMHTHSSLYKKNGGLLTAMLAAILCLLLSCSKNNELSGPPVITKVTLLDSTLQDSSFTKALPGTLILVTGENLGGVVSLSFNGLNAYVNPTYNTNTHIILTIPGNAPTEATDPKVPNQIRIVTNHGEVSYSFVIDIPPPSIASISNENAVAGDSLFIYGSSLFLIDKITLPGGKIITSISSNAAGTRVGLLMPDLGTDTGRLLIHAKYGSAMSDGPLNDHASKDVISNLTNDGESGEPAVFNWAWWGANRTSDAALFPGTRGSYLQNIFGGVGANDGGWWNGNRSGNFNDVAMFTTDVLTKEASQYALKFEINTKEPWTAGINVLRFNDKYAFRFMPWLTADNKTFDTKNKWQTVTIKLSDFKLSDSGVEGTGASATVMGDLLKSDGKVMFGYRIITEAAGVEVYNTAYDNFRIIKIK</sequence>
<evidence type="ECO:0000313" key="2">
    <source>
        <dbReference type="EMBL" id="MBS0026709.1"/>
    </source>
</evidence>
<protein>
    <recommendedName>
        <fullName evidence="1">Surface glycan-binding protein B xyloglucan binding domain-containing protein</fullName>
    </recommendedName>
</protein>
<dbReference type="Proteomes" id="UP000676386">
    <property type="component" value="Unassembled WGS sequence"/>
</dbReference>
<reference evidence="2 3" key="1">
    <citation type="submission" date="2021-04" db="EMBL/GenBank/DDBJ databases">
        <title>Chitinophaga sp. nov., isolated from the rhizosphere soil.</title>
        <authorList>
            <person name="He S."/>
        </authorList>
    </citation>
    <scope>NUCLEOTIDE SEQUENCE [LARGE SCALE GENOMIC DNA]</scope>
    <source>
        <strain evidence="2 3">2R12</strain>
    </source>
</reference>
<dbReference type="RefSeq" id="WP_211971818.1">
    <property type="nucleotide sequence ID" value="NZ_CBFHAM010000028.1"/>
</dbReference>